<sequence>MPTPLQLRPSPRNLSRNSSASQLALRSASLPSSGERWKCTMRICNLYLLLLCLHGLCAFLAGAWQHEGGGIVRQLRMPELVFWQTLAHKDSKAAFDPGGGTARDGADMGHSKSSLEGLGFTQHETGKRELESLSKPIGGRAVMDPDAGDQGKSEAAHHTAAGMPNATAEVSSHGGQAAVKRQWSGWLEWLMAERVTWADSAAEHLKRRALDAWEDRQLAAFWARNPRPQRHERLKVEVGTVHDAHGSIPDHCAAALHLPKVAFMFLTRGVMYHEAIWDLWFRSAAGLLPVAALSAANCEPGLLEHLGHSCGASAGGGALQQQHLFSVFVHVGANEEAFSGFPEGSLFHGRDISERVHVRWGTFALVEATRALMRAGLDDPLNQKFVLLSEAGIPLYPPDLLYVQLMSEDKSRIDSCAQDGVDRDSHRWIRRMETSDMQHKHWRKSAQWIALGRSHAEIAVGDTQVAAAFGAECRPTWEDGWWRDCYSDEHYFATLLATKGLDAETDCLGQIMHVDWSFGGEHPRSYSAREATSSRLRQLRQPLEGCYYPAALATSWDQFLHIDNLSTEACNAERIPYAASLGYQCPLLARKFSADVAQHMLDLVTSCDSRLNISRLMQC</sequence>
<dbReference type="PANTHER" id="PTHR31042">
    <property type="entry name" value="CORE-2/I-BRANCHING BETA-1,6-N-ACETYLGLUCOSAMINYLTRANSFERASE FAMILY PROTEIN-RELATED"/>
    <property type="match status" value="1"/>
</dbReference>
<evidence type="ECO:0000313" key="8">
    <source>
        <dbReference type="EMBL" id="CAK0783205.1"/>
    </source>
</evidence>
<dbReference type="EMBL" id="CAUYUE010000008">
    <property type="protein sequence ID" value="CAK0783205.1"/>
    <property type="molecule type" value="Genomic_DNA"/>
</dbReference>
<evidence type="ECO:0000256" key="7">
    <source>
        <dbReference type="SAM" id="Phobius"/>
    </source>
</evidence>
<keyword evidence="5" id="KW-0325">Glycoprotein</keyword>
<keyword evidence="4 7" id="KW-0472">Membrane</keyword>
<comment type="caution">
    <text evidence="8">The sequence shown here is derived from an EMBL/GenBank/DDBJ whole genome shotgun (WGS) entry which is preliminary data.</text>
</comment>
<evidence type="ECO:0000313" key="9">
    <source>
        <dbReference type="Proteomes" id="UP001314263"/>
    </source>
</evidence>
<evidence type="ECO:0000256" key="2">
    <source>
        <dbReference type="ARBA" id="ARBA00022676"/>
    </source>
</evidence>
<dbReference type="PANTHER" id="PTHR31042:SF8">
    <property type="entry name" value="CORE-2_I-BRANCHING BETA-1,6-N-ACETYLGLUCOSAMINYLTRANSFERASE FAMILY PROTEIN"/>
    <property type="match status" value="1"/>
</dbReference>
<accession>A0AAV1I9P2</accession>
<evidence type="ECO:0000256" key="5">
    <source>
        <dbReference type="ARBA" id="ARBA00023180"/>
    </source>
</evidence>
<keyword evidence="7" id="KW-0812">Transmembrane</keyword>
<dbReference type="Pfam" id="PF02485">
    <property type="entry name" value="Branch"/>
    <property type="match status" value="1"/>
</dbReference>
<evidence type="ECO:0000256" key="3">
    <source>
        <dbReference type="ARBA" id="ARBA00022679"/>
    </source>
</evidence>
<feature type="region of interest" description="Disordered" evidence="6">
    <location>
        <begin position="1"/>
        <end position="20"/>
    </location>
</feature>
<evidence type="ECO:0000256" key="6">
    <source>
        <dbReference type="SAM" id="MobiDB-lite"/>
    </source>
</evidence>
<keyword evidence="3" id="KW-0808">Transferase</keyword>
<keyword evidence="7" id="KW-1133">Transmembrane helix</keyword>
<name>A0AAV1I9P2_9CHLO</name>
<dbReference type="AlphaFoldDB" id="A0AAV1I9P2"/>
<evidence type="ECO:0000256" key="1">
    <source>
        <dbReference type="ARBA" id="ARBA00004606"/>
    </source>
</evidence>
<keyword evidence="2" id="KW-0328">Glycosyltransferase</keyword>
<evidence type="ECO:0000256" key="4">
    <source>
        <dbReference type="ARBA" id="ARBA00023136"/>
    </source>
</evidence>
<feature type="transmembrane region" description="Helical" evidence="7">
    <location>
        <begin position="46"/>
        <end position="64"/>
    </location>
</feature>
<dbReference type="InterPro" id="IPR044174">
    <property type="entry name" value="BC10-like"/>
</dbReference>
<dbReference type="GO" id="GO:0016020">
    <property type="term" value="C:membrane"/>
    <property type="evidence" value="ECO:0007669"/>
    <property type="project" value="UniProtKB-SubCell"/>
</dbReference>
<keyword evidence="9" id="KW-1185">Reference proteome</keyword>
<dbReference type="GO" id="GO:0016757">
    <property type="term" value="F:glycosyltransferase activity"/>
    <property type="evidence" value="ECO:0007669"/>
    <property type="project" value="UniProtKB-KW"/>
</dbReference>
<reference evidence="8 9" key="1">
    <citation type="submission" date="2023-10" db="EMBL/GenBank/DDBJ databases">
        <authorList>
            <person name="Maclean D."/>
            <person name="Macfadyen A."/>
        </authorList>
    </citation>
    <scope>NUCLEOTIDE SEQUENCE [LARGE SCALE GENOMIC DNA]</scope>
</reference>
<organism evidence="8 9">
    <name type="scientific">Coccomyxa viridis</name>
    <dbReference type="NCBI Taxonomy" id="1274662"/>
    <lineage>
        <taxon>Eukaryota</taxon>
        <taxon>Viridiplantae</taxon>
        <taxon>Chlorophyta</taxon>
        <taxon>core chlorophytes</taxon>
        <taxon>Trebouxiophyceae</taxon>
        <taxon>Trebouxiophyceae incertae sedis</taxon>
        <taxon>Coccomyxaceae</taxon>
        <taxon>Coccomyxa</taxon>
    </lineage>
</organism>
<dbReference type="InterPro" id="IPR003406">
    <property type="entry name" value="Glyco_trans_14"/>
</dbReference>
<dbReference type="Proteomes" id="UP001314263">
    <property type="component" value="Unassembled WGS sequence"/>
</dbReference>
<feature type="region of interest" description="Disordered" evidence="6">
    <location>
        <begin position="94"/>
        <end position="161"/>
    </location>
</feature>
<proteinExistence type="predicted"/>
<protein>
    <submittedName>
        <fullName evidence="8">Uncharacterized protein</fullName>
    </submittedName>
</protein>
<comment type="subcellular location">
    <subcellularLocation>
        <location evidence="1">Membrane</location>
        <topology evidence="1">Single-pass type II membrane protein</topology>
    </subcellularLocation>
</comment>
<gene>
    <name evidence="8" type="ORF">CVIRNUC_006404</name>
</gene>
<feature type="compositionally biased region" description="Low complexity" evidence="6">
    <location>
        <begin position="7"/>
        <end position="20"/>
    </location>
</feature>